<dbReference type="STRING" id="460265.Mnod_2018"/>
<proteinExistence type="predicted"/>
<evidence type="ECO:0000313" key="2">
    <source>
        <dbReference type="Proteomes" id="UP000008207"/>
    </source>
</evidence>
<dbReference type="EMBL" id="CP001349">
    <property type="protein sequence ID" value="ACL57004.1"/>
    <property type="molecule type" value="Genomic_DNA"/>
</dbReference>
<organism evidence="1 2">
    <name type="scientific">Methylobacterium nodulans (strain LMG 21967 / CNCM I-2342 / ORS 2060)</name>
    <dbReference type="NCBI Taxonomy" id="460265"/>
    <lineage>
        <taxon>Bacteria</taxon>
        <taxon>Pseudomonadati</taxon>
        <taxon>Pseudomonadota</taxon>
        <taxon>Alphaproteobacteria</taxon>
        <taxon>Hyphomicrobiales</taxon>
        <taxon>Methylobacteriaceae</taxon>
        <taxon>Methylobacterium</taxon>
    </lineage>
</organism>
<dbReference type="KEGG" id="mno:Mnod_2018"/>
<dbReference type="Proteomes" id="UP000008207">
    <property type="component" value="Chromosome"/>
</dbReference>
<evidence type="ECO:0000313" key="1">
    <source>
        <dbReference type="EMBL" id="ACL57004.1"/>
    </source>
</evidence>
<dbReference type="AlphaFoldDB" id="B8ITB8"/>
<gene>
    <name evidence="1" type="ordered locus">Mnod_2018</name>
</gene>
<reference evidence="1 2" key="1">
    <citation type="submission" date="2009-01" db="EMBL/GenBank/DDBJ databases">
        <title>Complete sequence of chromosome of Methylobacterium nodulans ORS 2060.</title>
        <authorList>
            <consortium name="US DOE Joint Genome Institute"/>
            <person name="Lucas S."/>
            <person name="Copeland A."/>
            <person name="Lapidus A."/>
            <person name="Glavina del Rio T."/>
            <person name="Dalin E."/>
            <person name="Tice H."/>
            <person name="Bruce D."/>
            <person name="Goodwin L."/>
            <person name="Pitluck S."/>
            <person name="Sims D."/>
            <person name="Brettin T."/>
            <person name="Detter J.C."/>
            <person name="Han C."/>
            <person name="Larimer F."/>
            <person name="Land M."/>
            <person name="Hauser L."/>
            <person name="Kyrpides N."/>
            <person name="Ivanova N."/>
            <person name="Marx C.J."/>
            <person name="Richardson P."/>
        </authorList>
    </citation>
    <scope>NUCLEOTIDE SEQUENCE [LARGE SCALE GENOMIC DNA]</scope>
    <source>
        <strain evidence="2">LMG 21967 / CNCM I-2342 / ORS 2060</strain>
    </source>
</reference>
<name>B8ITB8_METNO</name>
<sequence>MATRDEKTAVSFTGVLCLAATRDWIKGRQALVFDRIFHAVYKDRRRTS</sequence>
<protein>
    <submittedName>
        <fullName evidence="1">Uncharacterized protein</fullName>
    </submittedName>
</protein>
<keyword evidence="2" id="KW-1185">Reference proteome</keyword>
<accession>B8ITB8</accession>
<dbReference type="HOGENOM" id="CLU_3154753_0_0_5"/>